<dbReference type="Pfam" id="PF25298">
    <property type="entry name" value="Baculo_FP_2nd"/>
    <property type="match status" value="1"/>
</dbReference>
<dbReference type="OrthoDB" id="7477547at2759"/>
<dbReference type="InterPro" id="IPR057251">
    <property type="entry name" value="FP_C"/>
</dbReference>
<feature type="coiled-coil region" evidence="1">
    <location>
        <begin position="12"/>
        <end position="46"/>
    </location>
</feature>
<keyword evidence="1" id="KW-0175">Coiled coil</keyword>
<sequence>MSSKHDEFISRISILESERKNDKLTIHQLEEKIENLERKTRCTGIEIRNIPKSSGETKDNMTDTVKSLGKALKIDLIGSDIRDVYRINTKDGSNPIIAELSSVLIKEKILSKVKQFNKLKPKNEKLNTSHLKFAEPIKPIFISETLTQNTQKLYFLARSFQKNYNYSFCWTSRGVVYLRKNEKSPQIKICMESDIEKLRKTQ</sequence>
<keyword evidence="4" id="KW-1185">Reference proteome</keyword>
<dbReference type="AlphaFoldDB" id="A0A8S4QM44"/>
<feature type="domain" description="FP protein C-terminal" evidence="2">
    <location>
        <begin position="147"/>
        <end position="198"/>
    </location>
</feature>
<dbReference type="Proteomes" id="UP000838756">
    <property type="component" value="Unassembled WGS sequence"/>
</dbReference>
<reference evidence="3" key="1">
    <citation type="submission" date="2022-03" db="EMBL/GenBank/DDBJ databases">
        <authorList>
            <person name="Lindestad O."/>
        </authorList>
    </citation>
    <scope>NUCLEOTIDE SEQUENCE</scope>
</reference>
<gene>
    <name evidence="3" type="primary">jg12086</name>
    <name evidence="3" type="ORF">PAEG_LOCUS3190</name>
</gene>
<evidence type="ECO:0000256" key="1">
    <source>
        <dbReference type="SAM" id="Coils"/>
    </source>
</evidence>
<evidence type="ECO:0000313" key="4">
    <source>
        <dbReference type="Proteomes" id="UP000838756"/>
    </source>
</evidence>
<name>A0A8S4QM44_9NEOP</name>
<evidence type="ECO:0000259" key="2">
    <source>
        <dbReference type="Pfam" id="PF25298"/>
    </source>
</evidence>
<evidence type="ECO:0000313" key="3">
    <source>
        <dbReference type="EMBL" id="CAH2211373.1"/>
    </source>
</evidence>
<organism evidence="3 4">
    <name type="scientific">Pararge aegeria aegeria</name>
    <dbReference type="NCBI Taxonomy" id="348720"/>
    <lineage>
        <taxon>Eukaryota</taxon>
        <taxon>Metazoa</taxon>
        <taxon>Ecdysozoa</taxon>
        <taxon>Arthropoda</taxon>
        <taxon>Hexapoda</taxon>
        <taxon>Insecta</taxon>
        <taxon>Pterygota</taxon>
        <taxon>Neoptera</taxon>
        <taxon>Endopterygota</taxon>
        <taxon>Lepidoptera</taxon>
        <taxon>Glossata</taxon>
        <taxon>Ditrysia</taxon>
        <taxon>Papilionoidea</taxon>
        <taxon>Nymphalidae</taxon>
        <taxon>Satyrinae</taxon>
        <taxon>Satyrini</taxon>
        <taxon>Parargina</taxon>
        <taxon>Pararge</taxon>
    </lineage>
</organism>
<comment type="caution">
    <text evidence="3">The sequence shown here is derived from an EMBL/GenBank/DDBJ whole genome shotgun (WGS) entry which is preliminary data.</text>
</comment>
<dbReference type="EMBL" id="CAKXAJ010010038">
    <property type="protein sequence ID" value="CAH2211373.1"/>
    <property type="molecule type" value="Genomic_DNA"/>
</dbReference>
<protein>
    <submittedName>
        <fullName evidence="3">Jg12086 protein</fullName>
    </submittedName>
</protein>
<accession>A0A8S4QM44</accession>
<proteinExistence type="predicted"/>